<dbReference type="Gramene" id="Bo3g081580.1">
    <property type="protein sequence ID" value="Bo3g081580.1"/>
    <property type="gene ID" value="Bo3g081580"/>
</dbReference>
<keyword evidence="2" id="KW-1185">Reference proteome</keyword>
<dbReference type="AlphaFoldDB" id="A0A0D3BCV6"/>
<accession>A0A0D3BCV6</accession>
<evidence type="ECO:0000313" key="1">
    <source>
        <dbReference type="EnsemblPlants" id="Bo3g081580.1"/>
    </source>
</evidence>
<organism evidence="1 2">
    <name type="scientific">Brassica oleracea var. oleracea</name>
    <dbReference type="NCBI Taxonomy" id="109376"/>
    <lineage>
        <taxon>Eukaryota</taxon>
        <taxon>Viridiplantae</taxon>
        <taxon>Streptophyta</taxon>
        <taxon>Embryophyta</taxon>
        <taxon>Tracheophyta</taxon>
        <taxon>Spermatophyta</taxon>
        <taxon>Magnoliopsida</taxon>
        <taxon>eudicotyledons</taxon>
        <taxon>Gunneridae</taxon>
        <taxon>Pentapetalae</taxon>
        <taxon>rosids</taxon>
        <taxon>malvids</taxon>
        <taxon>Brassicales</taxon>
        <taxon>Brassicaceae</taxon>
        <taxon>Brassiceae</taxon>
        <taxon>Brassica</taxon>
    </lineage>
</organism>
<evidence type="ECO:0000313" key="2">
    <source>
        <dbReference type="Proteomes" id="UP000032141"/>
    </source>
</evidence>
<sequence length="235" mass="26318">MGVNETVRKAFYAKAKVRLLDTVSNWKVDWIVKGMSVANPLSSPRMCGMASSVIGGILTPLESPSLALPPVTRDGTHKNKAGQFLDGKSEQIFNDLVARVDDRQTQLTQKSTDRLPVTLSALEVDRIYEDKKRRTLVIGSVNNVVGTENRTVDFRLNKETRKTLISQRTRISANYHTSSNQNTRIRTIRIRNRKREQSRSYSESAYERLQQGISLGSRAVGEILSSSNPKTAKPN</sequence>
<dbReference type="HOGENOM" id="CLU_1181650_0_0_1"/>
<reference evidence="1" key="2">
    <citation type="submission" date="2015-03" db="UniProtKB">
        <authorList>
            <consortium name="EnsemblPlants"/>
        </authorList>
    </citation>
    <scope>IDENTIFICATION</scope>
</reference>
<proteinExistence type="predicted"/>
<reference evidence="1 2" key="1">
    <citation type="journal article" date="2014" name="Genome Biol.">
        <title>Transcriptome and methylome profiling reveals relics of genome dominance in the mesopolyploid Brassica oleracea.</title>
        <authorList>
            <person name="Parkin I.A."/>
            <person name="Koh C."/>
            <person name="Tang H."/>
            <person name="Robinson S.J."/>
            <person name="Kagale S."/>
            <person name="Clarke W.E."/>
            <person name="Town C.D."/>
            <person name="Nixon J."/>
            <person name="Krishnakumar V."/>
            <person name="Bidwell S.L."/>
            <person name="Denoeud F."/>
            <person name="Belcram H."/>
            <person name="Links M.G."/>
            <person name="Just J."/>
            <person name="Clarke C."/>
            <person name="Bender T."/>
            <person name="Huebert T."/>
            <person name="Mason A.S."/>
            <person name="Pires J.C."/>
            <person name="Barker G."/>
            <person name="Moore J."/>
            <person name="Walley P.G."/>
            <person name="Manoli S."/>
            <person name="Batley J."/>
            <person name="Edwards D."/>
            <person name="Nelson M.N."/>
            <person name="Wang X."/>
            <person name="Paterson A.H."/>
            <person name="King G."/>
            <person name="Bancroft I."/>
            <person name="Chalhoub B."/>
            <person name="Sharpe A.G."/>
        </authorList>
    </citation>
    <scope>NUCLEOTIDE SEQUENCE</scope>
    <source>
        <strain evidence="1 2">cv. TO1000</strain>
    </source>
</reference>
<dbReference type="Proteomes" id="UP000032141">
    <property type="component" value="Chromosome C3"/>
</dbReference>
<protein>
    <submittedName>
        <fullName evidence="1">Uncharacterized protein</fullName>
    </submittedName>
</protein>
<dbReference type="EnsemblPlants" id="Bo3g081580.1">
    <property type="protein sequence ID" value="Bo3g081580.1"/>
    <property type="gene ID" value="Bo3g081580"/>
</dbReference>
<name>A0A0D3BCV6_BRAOL</name>